<sequence>MENNNFYNLTDEDVETLRLLDLQLYGNLVFIVSDVLSYISTIESIDLVYSKYENTSENLPDPDVPALESAYLAVIARSILFDIGFARYGHLVEKFNNGEIDFSLSPDEDINLGNIFGMISYMYFLRGVMGIYERDLSLPVFGL</sequence>
<comment type="caution">
    <text evidence="1">The sequence shown here is derived from an EMBL/GenBank/DDBJ whole genome shotgun (WGS) entry which is preliminary data.</text>
</comment>
<gene>
    <name evidence="1" type="ORF">CP373A1_02355</name>
</gene>
<reference evidence="1 2" key="1">
    <citation type="submission" date="2016-06" db="EMBL/GenBank/DDBJ databases">
        <authorList>
            <person name="Kjaerup R.B."/>
            <person name="Dalgaard T.S."/>
            <person name="Juul-Madsen H.R."/>
        </authorList>
    </citation>
    <scope>NUCLEOTIDE SEQUENCE [LARGE SCALE GENOMIC DNA]</scope>
    <source>
        <strain evidence="1 2">373-A1</strain>
    </source>
</reference>
<dbReference type="eggNOG" id="ENOG5030GK6">
    <property type="taxonomic scope" value="Bacteria"/>
</dbReference>
<evidence type="ECO:0000313" key="1">
    <source>
        <dbReference type="EMBL" id="OBY11784.1"/>
    </source>
</evidence>
<organism evidence="1 2">
    <name type="scientific">Clostridium paraputrificum</name>
    <dbReference type="NCBI Taxonomy" id="29363"/>
    <lineage>
        <taxon>Bacteria</taxon>
        <taxon>Bacillati</taxon>
        <taxon>Bacillota</taxon>
        <taxon>Clostridia</taxon>
        <taxon>Eubacteriales</taxon>
        <taxon>Clostridiaceae</taxon>
        <taxon>Clostridium</taxon>
    </lineage>
</organism>
<evidence type="ECO:0000313" key="2">
    <source>
        <dbReference type="Proteomes" id="UP000092714"/>
    </source>
</evidence>
<proteinExistence type="predicted"/>
<dbReference type="OrthoDB" id="1910662at2"/>
<dbReference type="AlphaFoldDB" id="A0A1B8RST4"/>
<name>A0A1B8RST4_9CLOT</name>
<dbReference type="Proteomes" id="UP000092714">
    <property type="component" value="Unassembled WGS sequence"/>
</dbReference>
<dbReference type="EMBL" id="MAPZ01000010">
    <property type="protein sequence ID" value="OBY11784.1"/>
    <property type="molecule type" value="Genomic_DNA"/>
</dbReference>
<dbReference type="RefSeq" id="WP_051195918.1">
    <property type="nucleotide sequence ID" value="NZ_CABHIH010000001.1"/>
</dbReference>
<keyword evidence="2" id="KW-1185">Reference proteome</keyword>
<accession>A0A1B8RST4</accession>
<dbReference type="GeneID" id="42777719"/>
<protein>
    <submittedName>
        <fullName evidence="1">Uncharacterized protein</fullName>
    </submittedName>
</protein>